<gene>
    <name evidence="3" type="ORF">Y958_17480</name>
</gene>
<dbReference type="GO" id="GO:0008270">
    <property type="term" value="F:zinc ion binding"/>
    <property type="evidence" value="ECO:0007669"/>
    <property type="project" value="InterPro"/>
</dbReference>
<reference evidence="3 4" key="1">
    <citation type="submission" date="2017-06" db="EMBL/GenBank/DDBJ databases">
        <title>Complete genome sequence of Nitrospirillum amazonense strain CBAmC, an endophytic nitrogen-fixing and plant growth-promoting bacterium, isolated from sugarcane.</title>
        <authorList>
            <person name="Schwab S."/>
            <person name="dos Santos Teixeira K.R."/>
            <person name="Simoes Araujo J.L."/>
            <person name="Soares Vidal M."/>
            <person name="Borges de Freitas H.R."/>
            <person name="Rivello Crivelaro A.L."/>
            <person name="Bueno de Camargo Nunes A."/>
            <person name="dos Santos C.M."/>
            <person name="Palmeira da Silva Rosa D."/>
            <person name="da Silva Padilha D."/>
            <person name="da Silva E."/>
            <person name="Araujo Terra L."/>
            <person name="Soares Mendes V."/>
            <person name="Farinelli L."/>
            <person name="Magalhaes Cruz L."/>
            <person name="Baldani J.I."/>
        </authorList>
    </citation>
    <scope>NUCLEOTIDE SEQUENCE [LARGE SCALE GENOMIC DNA]</scope>
    <source>
        <strain evidence="3 4">CBAmC</strain>
    </source>
</reference>
<dbReference type="InterPro" id="IPR041920">
    <property type="entry name" value="ROS/MUCR_sf"/>
</dbReference>
<dbReference type="RefSeq" id="WP_040849265.1">
    <property type="nucleotide sequence ID" value="NZ_CP022111.1"/>
</dbReference>
<evidence type="ECO:0000256" key="1">
    <source>
        <dbReference type="ARBA" id="ARBA00007031"/>
    </source>
</evidence>
<organism evidence="3 4">
    <name type="scientific">Nitrospirillum viridazoti CBAmc</name>
    <dbReference type="NCBI Taxonomy" id="1441467"/>
    <lineage>
        <taxon>Bacteria</taxon>
        <taxon>Pseudomonadati</taxon>
        <taxon>Pseudomonadota</taxon>
        <taxon>Alphaproteobacteria</taxon>
        <taxon>Rhodospirillales</taxon>
        <taxon>Azospirillaceae</taxon>
        <taxon>Nitrospirillum</taxon>
        <taxon>Nitrospirillum viridazoti</taxon>
    </lineage>
</organism>
<dbReference type="EMBL" id="CP022111">
    <property type="protein sequence ID" value="ASG22706.1"/>
    <property type="molecule type" value="Genomic_DNA"/>
</dbReference>
<protein>
    <submittedName>
        <fullName evidence="3">MucR family transcriptional regulator</fullName>
    </submittedName>
</protein>
<dbReference type="GO" id="GO:0003677">
    <property type="term" value="F:DNA binding"/>
    <property type="evidence" value="ECO:0007669"/>
    <property type="project" value="InterPro"/>
</dbReference>
<keyword evidence="4" id="KW-1185">Reference proteome</keyword>
<evidence type="ECO:0000256" key="2">
    <source>
        <dbReference type="SAM" id="MobiDB-lite"/>
    </source>
</evidence>
<dbReference type="Pfam" id="PF05443">
    <property type="entry name" value="ROS_MUCR"/>
    <property type="match status" value="1"/>
</dbReference>
<name>A0A248JW12_9PROT</name>
<dbReference type="Proteomes" id="UP000197153">
    <property type="component" value="Chromosome 2"/>
</dbReference>
<dbReference type="GO" id="GO:0006355">
    <property type="term" value="P:regulation of DNA-templated transcription"/>
    <property type="evidence" value="ECO:0007669"/>
    <property type="project" value="InterPro"/>
</dbReference>
<feature type="region of interest" description="Disordered" evidence="2">
    <location>
        <begin position="130"/>
        <end position="159"/>
    </location>
</feature>
<sequence length="159" mass="17421">MTQPISDSNDDLQIIALTGKIVTSYVAGNTLAPAALPDLIKQVHDTLRRLVTPEEVVATPAEPLTPAVPIRKSVTPDYIVCLEDGRKLKMLKRHLRTAYGLSPEEYRVKWGLPSDYPMVAPNYAEQRSGLAKAIGLGQRSRTEDKPSGKRRRSSSAAAE</sequence>
<proteinExistence type="inferred from homology"/>
<dbReference type="InterPro" id="IPR008807">
    <property type="entry name" value="ROS_MUCR"/>
</dbReference>
<dbReference type="KEGG" id="nao:Y958_17480"/>
<dbReference type="AlphaFoldDB" id="A0A248JW12"/>
<comment type="similarity">
    <text evidence="1">Belongs to the ros/MucR family.</text>
</comment>
<evidence type="ECO:0000313" key="4">
    <source>
        <dbReference type="Proteomes" id="UP000197153"/>
    </source>
</evidence>
<accession>A0A248JW12</accession>
<evidence type="ECO:0000313" key="3">
    <source>
        <dbReference type="EMBL" id="ASG22706.1"/>
    </source>
</evidence>
<dbReference type="Gene3D" id="1.10.10.1550">
    <property type="entry name" value="ROS/MUCR transcriptional regulator protein"/>
    <property type="match status" value="1"/>
</dbReference>